<gene>
    <name evidence="1" type="ORF">C7B64_16915</name>
</gene>
<name>A0A2T1C0R2_9CYAN</name>
<reference evidence="1 2" key="2">
    <citation type="submission" date="2018-03" db="EMBL/GenBank/DDBJ databases">
        <title>The ancient ancestry and fast evolution of plastids.</title>
        <authorList>
            <person name="Moore K.R."/>
            <person name="Magnabosco C."/>
            <person name="Momper L."/>
            <person name="Gold D.A."/>
            <person name="Bosak T."/>
            <person name="Fournier G.P."/>
        </authorList>
    </citation>
    <scope>NUCLEOTIDE SEQUENCE [LARGE SCALE GENOMIC DNA]</scope>
    <source>
        <strain evidence="1 2">CCAP 1448/3</strain>
    </source>
</reference>
<keyword evidence="2" id="KW-1185">Reference proteome</keyword>
<dbReference type="Proteomes" id="UP000238762">
    <property type="component" value="Unassembled WGS sequence"/>
</dbReference>
<evidence type="ECO:0000313" key="2">
    <source>
        <dbReference type="Proteomes" id="UP000238762"/>
    </source>
</evidence>
<sequence>MTQDTTIPDLEARKQAITQLRESNRQLELVALAFEELIAMVESDLRRQRRDRLEKRATQTCKS</sequence>
<organism evidence="1 2">
    <name type="scientific">Merismopedia glauca CCAP 1448/3</name>
    <dbReference type="NCBI Taxonomy" id="1296344"/>
    <lineage>
        <taxon>Bacteria</taxon>
        <taxon>Bacillati</taxon>
        <taxon>Cyanobacteriota</taxon>
        <taxon>Cyanophyceae</taxon>
        <taxon>Synechococcales</taxon>
        <taxon>Merismopediaceae</taxon>
        <taxon>Merismopedia</taxon>
    </lineage>
</organism>
<comment type="caution">
    <text evidence="1">The sequence shown here is derived from an EMBL/GenBank/DDBJ whole genome shotgun (WGS) entry which is preliminary data.</text>
</comment>
<reference evidence="1 2" key="1">
    <citation type="submission" date="2018-02" db="EMBL/GenBank/DDBJ databases">
        <authorList>
            <person name="Cohen D.B."/>
            <person name="Kent A.D."/>
        </authorList>
    </citation>
    <scope>NUCLEOTIDE SEQUENCE [LARGE SCALE GENOMIC DNA]</scope>
    <source>
        <strain evidence="1 2">CCAP 1448/3</strain>
    </source>
</reference>
<dbReference type="AlphaFoldDB" id="A0A2T1C0R2"/>
<dbReference type="EMBL" id="PVWJ01000092">
    <property type="protein sequence ID" value="PSB01713.1"/>
    <property type="molecule type" value="Genomic_DNA"/>
</dbReference>
<evidence type="ECO:0000313" key="1">
    <source>
        <dbReference type="EMBL" id="PSB01713.1"/>
    </source>
</evidence>
<dbReference type="RefSeq" id="WP_106289828.1">
    <property type="nucleotide sequence ID" value="NZ_CAWNTC010000120.1"/>
</dbReference>
<accession>A0A2T1C0R2</accession>
<proteinExistence type="predicted"/>
<protein>
    <submittedName>
        <fullName evidence="1">Uncharacterized protein</fullName>
    </submittedName>
</protein>
<dbReference type="OrthoDB" id="574440at2"/>